<accession>A0ACB9C2G3</accession>
<evidence type="ECO:0000313" key="1">
    <source>
        <dbReference type="EMBL" id="KAI3728438.1"/>
    </source>
</evidence>
<reference evidence="2" key="1">
    <citation type="journal article" date="2022" name="Mol. Ecol. Resour.">
        <title>The genomes of chicory, endive, great burdock and yacon provide insights into Asteraceae palaeo-polyploidization history and plant inulin production.</title>
        <authorList>
            <person name="Fan W."/>
            <person name="Wang S."/>
            <person name="Wang H."/>
            <person name="Wang A."/>
            <person name="Jiang F."/>
            <person name="Liu H."/>
            <person name="Zhao H."/>
            <person name="Xu D."/>
            <person name="Zhang Y."/>
        </authorList>
    </citation>
    <scope>NUCLEOTIDE SEQUENCE [LARGE SCALE GENOMIC DNA]</scope>
    <source>
        <strain evidence="2">cv. Niubang</strain>
    </source>
</reference>
<evidence type="ECO:0000313" key="2">
    <source>
        <dbReference type="Proteomes" id="UP001055879"/>
    </source>
</evidence>
<sequence>MLSALQSIDAINSIKVLLDQNRLSSPSRFRVLRDLLLLDQVYSVSYGTVVLSSTETIETIRWNGTRLHLILFG</sequence>
<reference evidence="1 2" key="2">
    <citation type="journal article" date="2022" name="Mol. Ecol. Resour.">
        <title>The genomes of chicory, endive, great burdock and yacon provide insights into Asteraceae paleo-polyploidization history and plant inulin production.</title>
        <authorList>
            <person name="Fan W."/>
            <person name="Wang S."/>
            <person name="Wang H."/>
            <person name="Wang A."/>
            <person name="Jiang F."/>
            <person name="Liu H."/>
            <person name="Zhao H."/>
            <person name="Xu D."/>
            <person name="Zhang Y."/>
        </authorList>
    </citation>
    <scope>NUCLEOTIDE SEQUENCE [LARGE SCALE GENOMIC DNA]</scope>
    <source>
        <strain evidence="2">cv. Niubang</strain>
    </source>
</reference>
<keyword evidence="2" id="KW-1185">Reference proteome</keyword>
<dbReference type="Proteomes" id="UP001055879">
    <property type="component" value="Linkage Group LG05"/>
</dbReference>
<gene>
    <name evidence="1" type="ORF">L6452_17075</name>
</gene>
<protein>
    <submittedName>
        <fullName evidence="1">Uncharacterized protein</fullName>
    </submittedName>
</protein>
<proteinExistence type="predicted"/>
<name>A0ACB9C2G3_ARCLA</name>
<organism evidence="1 2">
    <name type="scientific">Arctium lappa</name>
    <name type="common">Greater burdock</name>
    <name type="synonym">Lappa major</name>
    <dbReference type="NCBI Taxonomy" id="4217"/>
    <lineage>
        <taxon>Eukaryota</taxon>
        <taxon>Viridiplantae</taxon>
        <taxon>Streptophyta</taxon>
        <taxon>Embryophyta</taxon>
        <taxon>Tracheophyta</taxon>
        <taxon>Spermatophyta</taxon>
        <taxon>Magnoliopsida</taxon>
        <taxon>eudicotyledons</taxon>
        <taxon>Gunneridae</taxon>
        <taxon>Pentapetalae</taxon>
        <taxon>asterids</taxon>
        <taxon>campanulids</taxon>
        <taxon>Asterales</taxon>
        <taxon>Asteraceae</taxon>
        <taxon>Carduoideae</taxon>
        <taxon>Cardueae</taxon>
        <taxon>Arctiinae</taxon>
        <taxon>Arctium</taxon>
    </lineage>
</organism>
<dbReference type="EMBL" id="CM042051">
    <property type="protein sequence ID" value="KAI3728438.1"/>
    <property type="molecule type" value="Genomic_DNA"/>
</dbReference>
<comment type="caution">
    <text evidence="1">The sequence shown here is derived from an EMBL/GenBank/DDBJ whole genome shotgun (WGS) entry which is preliminary data.</text>
</comment>